<proteinExistence type="predicted"/>
<dbReference type="AlphaFoldDB" id="A0A8H7AML1"/>
<name>A0A8H7AML1_9EURO</name>
<reference evidence="1" key="1">
    <citation type="submission" date="2020-02" db="EMBL/GenBank/DDBJ databases">
        <authorList>
            <person name="Palmer J.M."/>
        </authorList>
    </citation>
    <scope>NUCLEOTIDE SEQUENCE</scope>
    <source>
        <strain evidence="1">EPUS1.4</strain>
        <tissue evidence="1">Thallus</tissue>
    </source>
</reference>
<protein>
    <submittedName>
        <fullName evidence="1">Uncharacterized protein</fullName>
    </submittedName>
</protein>
<keyword evidence="2" id="KW-1185">Reference proteome</keyword>
<comment type="caution">
    <text evidence="1">The sequence shown here is derived from an EMBL/GenBank/DDBJ whole genome shotgun (WGS) entry which is preliminary data.</text>
</comment>
<dbReference type="EMBL" id="JAACFV010000062">
    <property type="protein sequence ID" value="KAF7507845.1"/>
    <property type="molecule type" value="Genomic_DNA"/>
</dbReference>
<evidence type="ECO:0000313" key="2">
    <source>
        <dbReference type="Proteomes" id="UP000606974"/>
    </source>
</evidence>
<organism evidence="1 2">
    <name type="scientific">Endocarpon pusillum</name>
    <dbReference type="NCBI Taxonomy" id="364733"/>
    <lineage>
        <taxon>Eukaryota</taxon>
        <taxon>Fungi</taxon>
        <taxon>Dikarya</taxon>
        <taxon>Ascomycota</taxon>
        <taxon>Pezizomycotina</taxon>
        <taxon>Eurotiomycetes</taxon>
        <taxon>Chaetothyriomycetidae</taxon>
        <taxon>Verrucariales</taxon>
        <taxon>Verrucariaceae</taxon>
        <taxon>Endocarpon</taxon>
    </lineage>
</organism>
<accession>A0A8H7AML1</accession>
<evidence type="ECO:0000313" key="1">
    <source>
        <dbReference type="EMBL" id="KAF7507845.1"/>
    </source>
</evidence>
<sequence>MSGAEGQVAPILTVADPLVVDEERFVEYLNRNSDAGGGCDIWGLVGVRSLTKRERRELERKLRREGSQ</sequence>
<gene>
    <name evidence="1" type="ORF">GJ744_010009</name>
</gene>
<dbReference type="Proteomes" id="UP000606974">
    <property type="component" value="Unassembled WGS sequence"/>
</dbReference>